<dbReference type="GeneID" id="25475734"/>
<feature type="region of interest" description="Disordered" evidence="3">
    <location>
        <begin position="127"/>
        <end position="159"/>
    </location>
</feature>
<feature type="compositionally biased region" description="Polar residues" evidence="3">
    <location>
        <begin position="128"/>
        <end position="138"/>
    </location>
</feature>
<dbReference type="PANTHER" id="PTHR43707">
    <property type="entry name" value="HISTIDYL-TRNA SYNTHETASE"/>
    <property type="match status" value="1"/>
</dbReference>
<proteinExistence type="predicted"/>
<dbReference type="InterPro" id="IPR041715">
    <property type="entry name" value="HisRS-like_core"/>
</dbReference>
<dbReference type="AlphaFoldDB" id="U6MIW2"/>
<dbReference type="InterPro" id="IPR006195">
    <property type="entry name" value="aa-tRNA-synth_II"/>
</dbReference>
<dbReference type="GO" id="GO:0004821">
    <property type="term" value="F:histidine-tRNA ligase activity"/>
    <property type="evidence" value="ECO:0007669"/>
    <property type="project" value="UniProtKB-EC"/>
</dbReference>
<accession>U6MIW2</accession>
<evidence type="ECO:0000259" key="5">
    <source>
        <dbReference type="PROSITE" id="PS50862"/>
    </source>
</evidence>
<feature type="compositionally biased region" description="Polar residues" evidence="3">
    <location>
        <begin position="210"/>
        <end position="223"/>
    </location>
</feature>
<dbReference type="RefSeq" id="XP_013439296.1">
    <property type="nucleotide sequence ID" value="XM_013583842.1"/>
</dbReference>
<sequence length="884" mass="97488">MRSLAWLLLGLTQAFLTVRATLIVPFRSFKERRGAWVKTGRSALLPAPSLPCTSFKYRENRDRNGNGLSKGEVGRLVFKGPFCSEYAFLTKLASRTEATALHCSAQRHKSGYTISEADRSRALRALPSSKTAFQQNPAEKSVNEDAKGNSPEAHSAGAYADSLLPPRGFRDFPPSIFSAHKYVFSKWHQVASEFGFREYKAPSVERSSLYSHFSPSGSNNAPSSLPGKPYETPSSPLATIPPHIYCLHVSGPDPLCLRPEITPSLARMLQREQQQQPSGIARRWYSIERVWRHERPGCGRRREHFQWNLDIVLPFLPEANPSSGIPSEAAGQGDLSQKAKRNRAQFCSLATAELIAAAVRLFQNVGLSSRDVRIRIGSRALLSDLLWTDKDLRGAEVGTSVSESSISTGTTTHDGCPFEHKLITAMQVLDRAGRQSQEETQKALAERLNISLDKSRRVLQRILSFDVNSDAMAFELSEKLRELERRRFEDCRNGDMSTQNHLEEQRFADSGKSHSSQELPDSVRELRYVLHLLKEGYGTGDWIDMDLLIVRGLHYYTGIVFEAFDTEAAFRAILGGGCYGGPGAYPAEVVNTGPHISKNKMEMLTANPPLNTQAFHTRGRMRPAVTGVGLGMGDCVLMELLQHKGLLPHTGSSVDVLVTLHEKSTAERSRRSHGGALTGKAPAIQNSTIDGEDEHSIADACDTQSAAHMLPSVAGTYDPRSASAQMLCCRLRELGLRVELLLPPQRSTRAIMKHARSLGAKAIAFVATSGGQLPLFGLKWVAPGGTDDVHPSISTSSGGQKGSDVYVPLHSNNEETSMQLSKQQRETVQANRQPVQASQAQPDYMGTRNLKRAENLYTLPSVVEMLKVRLRHYCTEGNKQHNLS</sequence>
<evidence type="ECO:0000313" key="6">
    <source>
        <dbReference type="EMBL" id="CDJ63971.1"/>
    </source>
</evidence>
<keyword evidence="6" id="KW-0030">Aminoacyl-tRNA synthetase</keyword>
<dbReference type="VEuPathDB" id="ToxoDB:ENH_00055910"/>
<dbReference type="InterPro" id="IPR045864">
    <property type="entry name" value="aa-tRNA-synth_II/BPL/LPL"/>
</dbReference>
<name>U6MIW2_9EIME</name>
<reference evidence="6" key="2">
    <citation type="submission" date="2013-10" db="EMBL/GenBank/DDBJ databases">
        <authorList>
            <person name="Aslett M."/>
        </authorList>
    </citation>
    <scope>NUCLEOTIDE SEQUENCE [LARGE SCALE GENOMIC DNA]</scope>
    <source>
        <strain evidence="6">Houghton</strain>
    </source>
</reference>
<comment type="catalytic activity">
    <reaction evidence="2">
        <text>tRNA(His) + L-histidine + ATP = L-histidyl-tRNA(His) + AMP + diphosphate + H(+)</text>
        <dbReference type="Rhea" id="RHEA:17313"/>
        <dbReference type="Rhea" id="RHEA-COMP:9665"/>
        <dbReference type="Rhea" id="RHEA-COMP:9689"/>
        <dbReference type="ChEBI" id="CHEBI:15378"/>
        <dbReference type="ChEBI" id="CHEBI:30616"/>
        <dbReference type="ChEBI" id="CHEBI:33019"/>
        <dbReference type="ChEBI" id="CHEBI:57595"/>
        <dbReference type="ChEBI" id="CHEBI:78442"/>
        <dbReference type="ChEBI" id="CHEBI:78527"/>
        <dbReference type="ChEBI" id="CHEBI:456215"/>
        <dbReference type="EC" id="6.1.1.21"/>
    </reaction>
</comment>
<keyword evidence="7" id="KW-1185">Reference proteome</keyword>
<gene>
    <name evidence="6" type="ORF">ENH_00055910</name>
</gene>
<dbReference type="PROSITE" id="PS50862">
    <property type="entry name" value="AA_TRNA_LIGASE_II"/>
    <property type="match status" value="1"/>
</dbReference>
<feature type="chain" id="PRO_5004675732" description="histidine--tRNA ligase" evidence="4">
    <location>
        <begin position="21"/>
        <end position="884"/>
    </location>
</feature>
<feature type="compositionally biased region" description="Polar residues" evidence="3">
    <location>
        <begin position="823"/>
        <end position="841"/>
    </location>
</feature>
<organism evidence="6 7">
    <name type="scientific">Eimeria necatrix</name>
    <dbReference type="NCBI Taxonomy" id="51315"/>
    <lineage>
        <taxon>Eukaryota</taxon>
        <taxon>Sar</taxon>
        <taxon>Alveolata</taxon>
        <taxon>Apicomplexa</taxon>
        <taxon>Conoidasida</taxon>
        <taxon>Coccidia</taxon>
        <taxon>Eucoccidiorida</taxon>
        <taxon>Eimeriorina</taxon>
        <taxon>Eimeriidae</taxon>
        <taxon>Eimeria</taxon>
    </lineage>
</organism>
<dbReference type="EMBL" id="HG722886">
    <property type="protein sequence ID" value="CDJ63971.1"/>
    <property type="molecule type" value="Genomic_DNA"/>
</dbReference>
<reference evidence="6" key="1">
    <citation type="submission" date="2013-10" db="EMBL/GenBank/DDBJ databases">
        <title>Genomic analysis of the causative agents of coccidiosis in chickens.</title>
        <authorList>
            <person name="Reid A.J."/>
            <person name="Blake D."/>
            <person name="Billington K."/>
            <person name="Browne H."/>
            <person name="Dunn M."/>
            <person name="Hung S."/>
            <person name="Kawahara F."/>
            <person name="Miranda-Saavedra D."/>
            <person name="Mourier T."/>
            <person name="Nagra H."/>
            <person name="Otto T.D."/>
            <person name="Rawlings N."/>
            <person name="Sanchez A."/>
            <person name="Sanders M."/>
            <person name="Subramaniam C."/>
            <person name="Tay Y."/>
            <person name="Dear P."/>
            <person name="Doerig C."/>
            <person name="Gruber A."/>
            <person name="Parkinson J."/>
            <person name="Shirley M."/>
            <person name="Wan K.L."/>
            <person name="Berriman M."/>
            <person name="Tomley F."/>
            <person name="Pain A."/>
        </authorList>
    </citation>
    <scope>NUCLEOTIDE SEQUENCE [LARGE SCALE GENOMIC DNA]</scope>
    <source>
        <strain evidence="6">Houghton</strain>
    </source>
</reference>
<dbReference type="Pfam" id="PF13393">
    <property type="entry name" value="tRNA-synt_His"/>
    <property type="match status" value="1"/>
</dbReference>
<feature type="region of interest" description="Disordered" evidence="3">
    <location>
        <begin position="823"/>
        <end position="846"/>
    </location>
</feature>
<evidence type="ECO:0000256" key="4">
    <source>
        <dbReference type="SAM" id="SignalP"/>
    </source>
</evidence>
<dbReference type="SUPFAM" id="SSF55681">
    <property type="entry name" value="Class II aaRS and biotin synthetases"/>
    <property type="match status" value="1"/>
</dbReference>
<dbReference type="Gene3D" id="3.30.930.10">
    <property type="entry name" value="Bira Bifunctional Protein, Domain 2"/>
    <property type="match status" value="1"/>
</dbReference>
<dbReference type="EC" id="6.1.1.21" evidence="1"/>
<protein>
    <recommendedName>
        <fullName evidence="1">histidine--tRNA ligase</fullName>
        <ecNumber evidence="1">6.1.1.21</ecNumber>
    </recommendedName>
</protein>
<dbReference type="GO" id="GO:0005737">
    <property type="term" value="C:cytoplasm"/>
    <property type="evidence" value="ECO:0007669"/>
    <property type="project" value="InterPro"/>
</dbReference>
<dbReference type="Proteomes" id="UP000030754">
    <property type="component" value="Unassembled WGS sequence"/>
</dbReference>
<dbReference type="OrthoDB" id="1906957at2759"/>
<keyword evidence="4" id="KW-0732">Signal</keyword>
<dbReference type="InterPro" id="IPR004516">
    <property type="entry name" value="HisRS/HisZ"/>
</dbReference>
<dbReference type="GO" id="GO:0006427">
    <property type="term" value="P:histidyl-tRNA aminoacylation"/>
    <property type="evidence" value="ECO:0007669"/>
    <property type="project" value="TreeGrafter"/>
</dbReference>
<feature type="region of interest" description="Disordered" evidence="3">
    <location>
        <begin position="664"/>
        <end position="688"/>
    </location>
</feature>
<evidence type="ECO:0000256" key="1">
    <source>
        <dbReference type="ARBA" id="ARBA00012815"/>
    </source>
</evidence>
<feature type="signal peptide" evidence="4">
    <location>
        <begin position="1"/>
        <end position="20"/>
    </location>
</feature>
<feature type="region of interest" description="Disordered" evidence="3">
    <location>
        <begin position="210"/>
        <end position="233"/>
    </location>
</feature>
<evidence type="ECO:0000256" key="2">
    <source>
        <dbReference type="ARBA" id="ARBA00047639"/>
    </source>
</evidence>
<dbReference type="PANTHER" id="PTHR43707:SF1">
    <property type="entry name" value="HISTIDINE--TRNA LIGASE, MITOCHONDRIAL-RELATED"/>
    <property type="match status" value="1"/>
</dbReference>
<keyword evidence="6" id="KW-0436">Ligase</keyword>
<evidence type="ECO:0000256" key="3">
    <source>
        <dbReference type="SAM" id="MobiDB-lite"/>
    </source>
</evidence>
<feature type="domain" description="Aminoacyl-transfer RNA synthetases class-II family profile" evidence="5">
    <location>
        <begin position="193"/>
        <end position="648"/>
    </location>
</feature>
<evidence type="ECO:0000313" key="7">
    <source>
        <dbReference type="Proteomes" id="UP000030754"/>
    </source>
</evidence>